<gene>
    <name evidence="1" type="ORF">SPELUC_LOCUS12814</name>
</gene>
<name>A0ACA9PYZ7_9GLOM</name>
<accession>A0ACA9PYZ7</accession>
<reference evidence="1" key="1">
    <citation type="submission" date="2021-06" db="EMBL/GenBank/DDBJ databases">
        <authorList>
            <person name="Kallberg Y."/>
            <person name="Tangrot J."/>
            <person name="Rosling A."/>
        </authorList>
    </citation>
    <scope>NUCLEOTIDE SEQUENCE</scope>
    <source>
        <strain evidence="1">28 12/20/2015</strain>
    </source>
</reference>
<proteinExistence type="predicted"/>
<organism evidence="1 2">
    <name type="scientific">Cetraspora pellucida</name>
    <dbReference type="NCBI Taxonomy" id="1433469"/>
    <lineage>
        <taxon>Eukaryota</taxon>
        <taxon>Fungi</taxon>
        <taxon>Fungi incertae sedis</taxon>
        <taxon>Mucoromycota</taxon>
        <taxon>Glomeromycotina</taxon>
        <taxon>Glomeromycetes</taxon>
        <taxon>Diversisporales</taxon>
        <taxon>Gigasporaceae</taxon>
        <taxon>Cetraspora</taxon>
    </lineage>
</organism>
<dbReference type="Proteomes" id="UP000789366">
    <property type="component" value="Unassembled WGS sequence"/>
</dbReference>
<evidence type="ECO:0000313" key="2">
    <source>
        <dbReference type="Proteomes" id="UP000789366"/>
    </source>
</evidence>
<sequence length="167" mass="18781">SDKYIFGNALYHINNNIDAFREIIFKGFTDYLESLVLSIEKNSIVALVQTIPISSSDNEYILTPTDLLSSSPLLLFSAPVIQDVIFQVRANKYHLEVNKEPESKNPKQNNPPDTADSTFLSDTKNNAYIEPTEDNESVTTINTDLPVSQNKNTKQAKKYLRPLLSAK</sequence>
<comment type="caution">
    <text evidence="1">The sequence shown here is derived from an EMBL/GenBank/DDBJ whole genome shotgun (WGS) entry which is preliminary data.</text>
</comment>
<dbReference type="EMBL" id="CAJVPW010031532">
    <property type="protein sequence ID" value="CAG8726717.1"/>
    <property type="molecule type" value="Genomic_DNA"/>
</dbReference>
<feature type="non-terminal residue" evidence="1">
    <location>
        <position position="1"/>
    </location>
</feature>
<keyword evidence="2" id="KW-1185">Reference proteome</keyword>
<protein>
    <submittedName>
        <fullName evidence="1">6762_t:CDS:1</fullName>
    </submittedName>
</protein>
<evidence type="ECO:0000313" key="1">
    <source>
        <dbReference type="EMBL" id="CAG8726717.1"/>
    </source>
</evidence>